<dbReference type="PROSITE" id="PS50157">
    <property type="entry name" value="ZINC_FINGER_C2H2_2"/>
    <property type="match status" value="2"/>
</dbReference>
<dbReference type="PROSITE" id="PS00028">
    <property type="entry name" value="ZINC_FINGER_C2H2_1"/>
    <property type="match status" value="2"/>
</dbReference>
<feature type="domain" description="C2H2-type" evidence="9">
    <location>
        <begin position="239"/>
        <end position="266"/>
    </location>
</feature>
<feature type="domain" description="KRAB-related" evidence="11">
    <location>
        <begin position="66"/>
        <end position="130"/>
    </location>
</feature>
<dbReference type="GO" id="GO:0008270">
    <property type="term" value="F:zinc ion binding"/>
    <property type="evidence" value="ECO:0007669"/>
    <property type="project" value="UniProtKB-KW"/>
</dbReference>
<dbReference type="SUPFAM" id="SSF109640">
    <property type="entry name" value="KRAB domain (Kruppel-associated box)"/>
    <property type="match status" value="1"/>
</dbReference>
<evidence type="ECO:0000313" key="13">
    <source>
        <dbReference type="Proteomes" id="UP001066276"/>
    </source>
</evidence>
<dbReference type="InterPro" id="IPR050169">
    <property type="entry name" value="Krueppel_C2H2_ZnF"/>
</dbReference>
<sequence length="326" mass="36488">MHAGVCLPSPRLSFESAPALGAVISGPIKPRHGPRYPELGGEGAEDTGVGGLELLLHLLIKRPPRLVPVTFSDIAVYFSEEEWRNLAGWQRELYKDVMTENYQTLLSLGYPVCKPDLISRMEGGDSSLLDNHNHPQSEVPRSSSIADGKVSQEYDVRTEQSEGCGLQREDLLKSLQELPENCYPAANQDMQKINHQTVPDPVKGNLRFQFEELTDLDSSFREITNAILQHHQRDMPGQFVCTDCGKHFRQKHSLQTHQRIHTGEKPYKCKECGKCFRQQPNLITHQRLHTGEKPYICTGTEKIPAREVQASALASGRMLGVSVEPG</sequence>
<keyword evidence="13" id="KW-1185">Reference proteome</keyword>
<keyword evidence="6" id="KW-0539">Nucleus</keyword>
<accession>A0AAV7M9Y5</accession>
<dbReference type="FunFam" id="3.30.160.60:FF:001498">
    <property type="entry name" value="Zinc finger protein 404"/>
    <property type="match status" value="1"/>
</dbReference>
<dbReference type="InterPro" id="IPR036236">
    <property type="entry name" value="Znf_C2H2_sf"/>
</dbReference>
<organism evidence="12 13">
    <name type="scientific">Pleurodeles waltl</name>
    <name type="common">Iberian ribbed newt</name>
    <dbReference type="NCBI Taxonomy" id="8319"/>
    <lineage>
        <taxon>Eukaryota</taxon>
        <taxon>Metazoa</taxon>
        <taxon>Chordata</taxon>
        <taxon>Craniata</taxon>
        <taxon>Vertebrata</taxon>
        <taxon>Euteleostomi</taxon>
        <taxon>Amphibia</taxon>
        <taxon>Batrachia</taxon>
        <taxon>Caudata</taxon>
        <taxon>Salamandroidea</taxon>
        <taxon>Salamandridae</taxon>
        <taxon>Pleurodelinae</taxon>
        <taxon>Pleurodeles</taxon>
    </lineage>
</organism>
<dbReference type="InterPro" id="IPR001909">
    <property type="entry name" value="KRAB"/>
</dbReference>
<evidence type="ECO:0000259" key="11">
    <source>
        <dbReference type="PROSITE" id="PS50806"/>
    </source>
</evidence>
<dbReference type="Gene3D" id="6.10.140.140">
    <property type="match status" value="1"/>
</dbReference>
<evidence type="ECO:0000313" key="12">
    <source>
        <dbReference type="EMBL" id="KAJ1098733.1"/>
    </source>
</evidence>
<evidence type="ECO:0000256" key="8">
    <source>
        <dbReference type="SAM" id="MobiDB-lite"/>
    </source>
</evidence>
<keyword evidence="5" id="KW-0862">Zinc</keyword>
<evidence type="ECO:0000256" key="3">
    <source>
        <dbReference type="ARBA" id="ARBA00022737"/>
    </source>
</evidence>
<dbReference type="SUPFAM" id="SSF57667">
    <property type="entry name" value="beta-beta-alpha zinc fingers"/>
    <property type="match status" value="1"/>
</dbReference>
<dbReference type="Pfam" id="PF01352">
    <property type="entry name" value="KRAB"/>
    <property type="match status" value="1"/>
</dbReference>
<dbReference type="PROSITE" id="PS50806">
    <property type="entry name" value="KRAB_RELATED"/>
    <property type="match status" value="1"/>
</dbReference>
<evidence type="ECO:0000256" key="7">
    <source>
        <dbReference type="PROSITE-ProRule" id="PRU00042"/>
    </source>
</evidence>
<dbReference type="GO" id="GO:0005634">
    <property type="term" value="C:nucleus"/>
    <property type="evidence" value="ECO:0007669"/>
    <property type="project" value="UniProtKB-SubCell"/>
</dbReference>
<evidence type="ECO:0000256" key="5">
    <source>
        <dbReference type="ARBA" id="ARBA00022833"/>
    </source>
</evidence>
<keyword evidence="3" id="KW-0677">Repeat</keyword>
<dbReference type="Proteomes" id="UP001066276">
    <property type="component" value="Chromosome 10"/>
</dbReference>
<dbReference type="PROSITE" id="PS50805">
    <property type="entry name" value="KRAB"/>
    <property type="match status" value="1"/>
</dbReference>
<feature type="domain" description="KRAB" evidence="10">
    <location>
        <begin position="69"/>
        <end position="140"/>
    </location>
</feature>
<keyword evidence="4 7" id="KW-0863">Zinc-finger</keyword>
<dbReference type="SMART" id="SM00349">
    <property type="entry name" value="KRAB"/>
    <property type="match status" value="1"/>
</dbReference>
<dbReference type="InterPro" id="IPR036051">
    <property type="entry name" value="KRAB_dom_sf"/>
</dbReference>
<dbReference type="GO" id="GO:0006355">
    <property type="term" value="P:regulation of DNA-templated transcription"/>
    <property type="evidence" value="ECO:0007669"/>
    <property type="project" value="InterPro"/>
</dbReference>
<feature type="domain" description="C2H2-type" evidence="9">
    <location>
        <begin position="267"/>
        <end position="294"/>
    </location>
</feature>
<evidence type="ECO:0000256" key="4">
    <source>
        <dbReference type="ARBA" id="ARBA00022771"/>
    </source>
</evidence>
<dbReference type="FunFam" id="3.30.160.60:FF:000269">
    <property type="entry name" value="Zinc finger protein 287"/>
    <property type="match status" value="1"/>
</dbReference>
<dbReference type="EMBL" id="JANPWB010000014">
    <property type="protein sequence ID" value="KAJ1098733.1"/>
    <property type="molecule type" value="Genomic_DNA"/>
</dbReference>
<evidence type="ECO:0000256" key="1">
    <source>
        <dbReference type="ARBA" id="ARBA00004123"/>
    </source>
</evidence>
<feature type="region of interest" description="Disordered" evidence="8">
    <location>
        <begin position="124"/>
        <end position="148"/>
    </location>
</feature>
<dbReference type="CDD" id="cd07765">
    <property type="entry name" value="KRAB_A-box"/>
    <property type="match status" value="1"/>
</dbReference>
<comment type="caution">
    <text evidence="12">The sequence shown here is derived from an EMBL/GenBank/DDBJ whole genome shotgun (WGS) entry which is preliminary data.</text>
</comment>
<evidence type="ECO:0000256" key="2">
    <source>
        <dbReference type="ARBA" id="ARBA00022723"/>
    </source>
</evidence>
<dbReference type="InterPro" id="IPR003655">
    <property type="entry name" value="aKRAB"/>
</dbReference>
<dbReference type="PANTHER" id="PTHR23232">
    <property type="entry name" value="KRAB DOMAIN C2H2 ZINC FINGER"/>
    <property type="match status" value="1"/>
</dbReference>
<protein>
    <submittedName>
        <fullName evidence="12">Uncharacterized protein</fullName>
    </submittedName>
</protein>
<reference evidence="12" key="1">
    <citation type="journal article" date="2022" name="bioRxiv">
        <title>Sequencing and chromosome-scale assembly of the giantPleurodeles waltlgenome.</title>
        <authorList>
            <person name="Brown T."/>
            <person name="Elewa A."/>
            <person name="Iarovenko S."/>
            <person name="Subramanian E."/>
            <person name="Araus A.J."/>
            <person name="Petzold A."/>
            <person name="Susuki M."/>
            <person name="Suzuki K.-i.T."/>
            <person name="Hayashi T."/>
            <person name="Toyoda A."/>
            <person name="Oliveira C."/>
            <person name="Osipova E."/>
            <person name="Leigh N.D."/>
            <person name="Simon A."/>
            <person name="Yun M.H."/>
        </authorList>
    </citation>
    <scope>NUCLEOTIDE SEQUENCE</scope>
    <source>
        <strain evidence="12">20211129_DDA</strain>
        <tissue evidence="12">Liver</tissue>
    </source>
</reference>
<feature type="compositionally biased region" description="Polar residues" evidence="8">
    <location>
        <begin position="128"/>
        <end position="145"/>
    </location>
</feature>
<dbReference type="AlphaFoldDB" id="A0AAV7M9Y5"/>
<evidence type="ECO:0000259" key="10">
    <source>
        <dbReference type="PROSITE" id="PS50805"/>
    </source>
</evidence>
<comment type="subcellular location">
    <subcellularLocation>
        <location evidence="1">Nucleus</location>
    </subcellularLocation>
</comment>
<dbReference type="Gene3D" id="3.30.160.60">
    <property type="entry name" value="Classic Zinc Finger"/>
    <property type="match status" value="2"/>
</dbReference>
<dbReference type="Pfam" id="PF00096">
    <property type="entry name" value="zf-C2H2"/>
    <property type="match status" value="2"/>
</dbReference>
<dbReference type="PANTHER" id="PTHR23232:SF118">
    <property type="entry name" value="ZINC FINGER PROTEIN 746"/>
    <property type="match status" value="1"/>
</dbReference>
<keyword evidence="2" id="KW-0479">Metal-binding</keyword>
<proteinExistence type="predicted"/>
<gene>
    <name evidence="12" type="ORF">NDU88_003840</name>
</gene>
<name>A0AAV7M9Y5_PLEWA</name>
<evidence type="ECO:0000256" key="6">
    <source>
        <dbReference type="ARBA" id="ARBA00023242"/>
    </source>
</evidence>
<evidence type="ECO:0000259" key="9">
    <source>
        <dbReference type="PROSITE" id="PS50157"/>
    </source>
</evidence>
<dbReference type="InterPro" id="IPR013087">
    <property type="entry name" value="Znf_C2H2_type"/>
</dbReference>
<dbReference type="SMART" id="SM00355">
    <property type="entry name" value="ZnF_C2H2"/>
    <property type="match status" value="2"/>
</dbReference>